<evidence type="ECO:0000256" key="3">
    <source>
        <dbReference type="SAM" id="MobiDB-lite"/>
    </source>
</evidence>
<comment type="similarity">
    <text evidence="1">Belongs to the CCDC124 family.</text>
</comment>
<dbReference type="Proteomes" id="UP001430848">
    <property type="component" value="Unassembled WGS sequence"/>
</dbReference>
<comment type="caution">
    <text evidence="6">The sequence shown here is derived from an EMBL/GenBank/DDBJ whole genome shotgun (WGS) entry which is preliminary data.</text>
</comment>
<keyword evidence="7" id="KW-1185">Reference proteome</keyword>
<evidence type="ECO:0000313" key="7">
    <source>
        <dbReference type="Proteomes" id="UP001430848"/>
    </source>
</evidence>
<gene>
    <name evidence="6" type="ORF">SLS63_002251</name>
</gene>
<feature type="region of interest" description="Disordered" evidence="3">
    <location>
        <begin position="72"/>
        <end position="135"/>
    </location>
</feature>
<dbReference type="Pfam" id="PF22048">
    <property type="entry name" value="LSO1_2-like"/>
    <property type="match status" value="1"/>
</dbReference>
<dbReference type="EMBL" id="JAKNSF020000005">
    <property type="protein sequence ID" value="KAK7738914.1"/>
    <property type="molecule type" value="Genomic_DNA"/>
</dbReference>
<dbReference type="InterPro" id="IPR054413">
    <property type="entry name" value="LSO1/2"/>
</dbReference>
<keyword evidence="2" id="KW-0175">Coiled coil</keyword>
<feature type="compositionally biased region" description="Basic and acidic residues" evidence="3">
    <location>
        <begin position="72"/>
        <end position="95"/>
    </location>
</feature>
<feature type="domain" description="LSO1/LSO2" evidence="5">
    <location>
        <begin position="12"/>
        <end position="55"/>
    </location>
</feature>
<feature type="compositionally biased region" description="Basic and acidic residues" evidence="3">
    <location>
        <begin position="29"/>
        <end position="46"/>
    </location>
</feature>
<sequence length="244" mass="26603">MAKKGGGGGEGSKKAAGQARKAEAAANKKAAEDSKKAAVEDAEWSKGSKKASAKNSYADCATLFVIREEEAAKKAEAARKKAEREALLAEEEKNTPGRSAPKNAKSAQKKTRGIDDALGGFDVGQPEGRKLPTLNASGLDNALDALTLTNSDAKLKIDRHPEKRVVPAYEAWKERRLQQLTDEGYFKIKGNKRSKVMEELWAEFDKSPENPMNQAHGSYDMTQEDIAEIRAQEKEKTEKLLAEA</sequence>
<evidence type="ECO:0000259" key="4">
    <source>
        <dbReference type="Pfam" id="PF06244"/>
    </source>
</evidence>
<accession>A0ABR1PKS3</accession>
<dbReference type="InterPro" id="IPR054414">
    <property type="entry name" value="Ccdc124/Oxs1_C"/>
</dbReference>
<dbReference type="Pfam" id="PF06244">
    <property type="entry name" value="Ccdc124"/>
    <property type="match status" value="1"/>
</dbReference>
<reference evidence="6 7" key="1">
    <citation type="submission" date="2024-02" db="EMBL/GenBank/DDBJ databases">
        <title>De novo assembly and annotation of 12 fungi associated with fruit tree decline syndrome in Ontario, Canada.</title>
        <authorList>
            <person name="Sulman M."/>
            <person name="Ellouze W."/>
            <person name="Ilyukhin E."/>
        </authorList>
    </citation>
    <scope>NUCLEOTIDE SEQUENCE [LARGE SCALE GENOMIC DNA]</scope>
    <source>
        <strain evidence="6 7">M169</strain>
    </source>
</reference>
<organism evidence="6 7">
    <name type="scientific">Diaporthe eres</name>
    <name type="common">Phomopsis oblonga</name>
    <dbReference type="NCBI Taxonomy" id="83184"/>
    <lineage>
        <taxon>Eukaryota</taxon>
        <taxon>Fungi</taxon>
        <taxon>Dikarya</taxon>
        <taxon>Ascomycota</taxon>
        <taxon>Pezizomycotina</taxon>
        <taxon>Sordariomycetes</taxon>
        <taxon>Sordariomycetidae</taxon>
        <taxon>Diaporthales</taxon>
        <taxon>Diaporthaceae</taxon>
        <taxon>Diaporthe</taxon>
        <taxon>Diaporthe eres species complex</taxon>
    </lineage>
</organism>
<name>A0ABR1PKS3_DIAER</name>
<evidence type="ECO:0000313" key="6">
    <source>
        <dbReference type="EMBL" id="KAK7738914.1"/>
    </source>
</evidence>
<evidence type="ECO:0000256" key="1">
    <source>
        <dbReference type="ARBA" id="ARBA00008296"/>
    </source>
</evidence>
<feature type="compositionally biased region" description="Low complexity" evidence="3">
    <location>
        <begin position="14"/>
        <end position="28"/>
    </location>
</feature>
<feature type="region of interest" description="Disordered" evidence="3">
    <location>
        <begin position="1"/>
        <end position="55"/>
    </location>
</feature>
<evidence type="ECO:0000259" key="5">
    <source>
        <dbReference type="Pfam" id="PF22048"/>
    </source>
</evidence>
<evidence type="ECO:0000256" key="2">
    <source>
        <dbReference type="ARBA" id="ARBA00023054"/>
    </source>
</evidence>
<feature type="compositionally biased region" description="Gly residues" evidence="3">
    <location>
        <begin position="1"/>
        <end position="10"/>
    </location>
</feature>
<dbReference type="PANTHER" id="PTHR21680">
    <property type="entry name" value="COILED-COIL DOMAIN-CONTAINING PROTEIN 124"/>
    <property type="match status" value="1"/>
</dbReference>
<dbReference type="PANTHER" id="PTHR21680:SF0">
    <property type="entry name" value="COILED-COIL DOMAIN-CONTAINING PROTEIN 124"/>
    <property type="match status" value="1"/>
</dbReference>
<proteinExistence type="inferred from homology"/>
<feature type="domain" description="Coiled-coil" evidence="4">
    <location>
        <begin position="133"/>
        <end position="214"/>
    </location>
</feature>
<dbReference type="InterPro" id="IPR010422">
    <property type="entry name" value="Ccdc124/Oxs1"/>
</dbReference>
<protein>
    <submittedName>
        <fullName evidence="6">Uncharacterized protein</fullName>
    </submittedName>
</protein>